<dbReference type="Ensembl" id="ENSCLAT00000011451.1">
    <property type="protein sequence ID" value="ENSCLAP00000011314.1"/>
    <property type="gene ID" value="ENSCLAG00000007806.1"/>
</dbReference>
<feature type="compositionally biased region" description="Polar residues" evidence="1">
    <location>
        <begin position="699"/>
        <end position="729"/>
    </location>
</feature>
<feature type="compositionally biased region" description="Pro residues" evidence="1">
    <location>
        <begin position="348"/>
        <end position="362"/>
    </location>
</feature>
<dbReference type="Ensembl" id="ENSCLAT00000011452.1">
    <property type="protein sequence ID" value="ENSCLAP00000011315.1"/>
    <property type="gene ID" value="ENSCLAG00000007806.1"/>
</dbReference>
<feature type="compositionally biased region" description="Polar residues" evidence="1">
    <location>
        <begin position="761"/>
        <end position="793"/>
    </location>
</feature>
<dbReference type="GO" id="GO:0032587">
    <property type="term" value="C:ruffle membrane"/>
    <property type="evidence" value="ECO:0007669"/>
    <property type="project" value="Ensembl"/>
</dbReference>
<feature type="region of interest" description="Disordered" evidence="1">
    <location>
        <begin position="1039"/>
        <end position="1076"/>
    </location>
</feature>
<feature type="region of interest" description="Disordered" evidence="1">
    <location>
        <begin position="247"/>
        <end position="429"/>
    </location>
</feature>
<name>A0A8C2V7H7_CHILA</name>
<feature type="compositionally biased region" description="Basic and acidic residues" evidence="1">
    <location>
        <begin position="561"/>
        <end position="571"/>
    </location>
</feature>
<proteinExistence type="predicted"/>
<feature type="compositionally biased region" description="Basic and acidic residues" evidence="1">
    <location>
        <begin position="657"/>
        <end position="677"/>
    </location>
</feature>
<reference evidence="2" key="1">
    <citation type="submission" date="2025-05" db="UniProtKB">
        <authorList>
            <consortium name="Ensembl"/>
        </authorList>
    </citation>
    <scope>IDENTIFICATION</scope>
</reference>
<dbReference type="GO" id="GO:1903589">
    <property type="term" value="P:positive regulation of blood vessel endothelial cell proliferation involved in sprouting angiogenesis"/>
    <property type="evidence" value="ECO:0007669"/>
    <property type="project" value="Ensembl"/>
</dbReference>
<accession>A0A8C2V7H7</accession>
<feature type="compositionally biased region" description="Basic and acidic residues" evidence="1">
    <location>
        <begin position="1247"/>
        <end position="1259"/>
    </location>
</feature>
<feature type="region of interest" description="Disordered" evidence="1">
    <location>
        <begin position="1162"/>
        <end position="1314"/>
    </location>
</feature>
<feature type="region of interest" description="Disordered" evidence="1">
    <location>
        <begin position="489"/>
        <end position="586"/>
    </location>
</feature>
<dbReference type="GO" id="GO:0043410">
    <property type="term" value="P:positive regulation of MAPK cascade"/>
    <property type="evidence" value="ECO:0007669"/>
    <property type="project" value="Ensembl"/>
</dbReference>
<dbReference type="Pfam" id="PF15351">
    <property type="entry name" value="JCAD"/>
    <property type="match status" value="1"/>
</dbReference>
<feature type="compositionally biased region" description="Basic and acidic residues" evidence="1">
    <location>
        <begin position="474"/>
        <end position="483"/>
    </location>
</feature>
<feature type="compositionally biased region" description="Basic residues" evidence="1">
    <location>
        <begin position="75"/>
        <end position="86"/>
    </location>
</feature>
<dbReference type="GO" id="GO:0005912">
    <property type="term" value="C:adherens junction"/>
    <property type="evidence" value="ECO:0007669"/>
    <property type="project" value="Ensembl"/>
</dbReference>
<keyword evidence="3" id="KW-1185">Reference proteome</keyword>
<feature type="compositionally biased region" description="Polar residues" evidence="1">
    <location>
        <begin position="1261"/>
        <end position="1271"/>
    </location>
</feature>
<feature type="compositionally biased region" description="Polar residues" evidence="1">
    <location>
        <begin position="1129"/>
        <end position="1140"/>
    </location>
</feature>
<dbReference type="GO" id="GO:0048471">
    <property type="term" value="C:perinuclear region of cytoplasm"/>
    <property type="evidence" value="ECO:0007669"/>
    <property type="project" value="Ensembl"/>
</dbReference>
<gene>
    <name evidence="2" type="primary">JCAD</name>
</gene>
<dbReference type="GO" id="GO:0090050">
    <property type="term" value="P:positive regulation of cell migration involved in sprouting angiogenesis"/>
    <property type="evidence" value="ECO:0007669"/>
    <property type="project" value="Ensembl"/>
</dbReference>
<evidence type="ECO:0000313" key="2">
    <source>
        <dbReference type="Ensembl" id="ENSCLAP00000011315.1"/>
    </source>
</evidence>
<evidence type="ECO:0000256" key="1">
    <source>
        <dbReference type="SAM" id="MobiDB-lite"/>
    </source>
</evidence>
<dbReference type="OMA" id="DERGCRQ"/>
<dbReference type="PANTHER" id="PTHR34757">
    <property type="entry name" value="JUNCTIONAL PROTEIN ASSOCIATED WITH CORONARY ARTERY DISEASE"/>
    <property type="match status" value="1"/>
</dbReference>
<feature type="compositionally biased region" description="Basic and acidic residues" evidence="1">
    <location>
        <begin position="614"/>
        <end position="624"/>
    </location>
</feature>
<protein>
    <submittedName>
        <fullName evidence="2">Junctional cadherin 5 associated</fullName>
    </submittedName>
</protein>
<dbReference type="GeneTree" id="ENSGT00390000015348"/>
<feature type="region of interest" description="Disordered" evidence="1">
    <location>
        <begin position="1100"/>
        <end position="1140"/>
    </location>
</feature>
<dbReference type="PANTHER" id="PTHR34757:SF1">
    <property type="entry name" value="JUNCTIONAL CADHERIN 5-ASSOCIATED PROTEIN"/>
    <property type="match status" value="1"/>
</dbReference>
<feature type="region of interest" description="Disordered" evidence="1">
    <location>
        <begin position="1"/>
        <end position="92"/>
    </location>
</feature>
<feature type="compositionally biased region" description="Polar residues" evidence="1">
    <location>
        <begin position="630"/>
        <end position="640"/>
    </location>
</feature>
<sequence>MYSVEDLLISHGYKPPRDLPGPHGAKAGGHAQARTRPRGSQGLQNGCEDGAPTPAPARLAPGTGPVSAPEGQRGAPRHRTEHHRTSASRASEAGFYNQPALAWSSQPQIGNDQACWRRGQKASSLLGPRDRDDAEVRRVAQAHSLPVPMREGPWDVGGRTEHVVKKAVWEEEPRMSSAARWQNVSLESWSQPRELGRQMSDGDGEKLFQGLYPFTQGEHALTSQSRKKSQSLPRVLSPESLSYMEIPIPLNDGHLPGVPKVPPHPPDRAPQLELTKNPEKAGSSAPFPRPKFGRPLKPPYGPHPQPRSRERGALQDSQQMDLPGSCLTRSSDPRHEPSVPDCSLEPPVYVPPPSYRSPPQHIPNPYLEEPVPRQGSGGHGPQYQPTEKPGPSDPLPPGLFRTGNEPGASPGALRGLPAHPRPVAPTCEGSIQYIPFDDPRIRHIRLAPPLGFCAEVKPDDRCYDAGPVPASEPAQEKRHRDSAVLKARSLTPPLGTERGPAFVDPSPPWLWGQLRGDGEDAGFPDQRERCVVRGQQAPGEGGQHGRAEGHVSSPDPQGSERACETRTKLRMFETGMQTKKSSKKKTNETIFCLVSIPVKSESHLPEIDTNNNDLKQRADKKPGTDKSPALQEQSLLSMSATDLELQALTRSMAGKTEFPKQDLGEPDGDKQTDDLRFMHLAKHRELKYSGSWPGHQYRDQQTQTSFPEEPKSSQLLPASTLGVLSSTAPTPKCLDPTDTHMHVPFGPSDHKRKAYAPNLKGQMSLSPSSNSAFSRTSPSTSQAPVPKAGQSQPCLDVLKPEVVKGEPTAGPCNSKQLFGQFLLKPVSRRPWDLISQLESFNKEIQEEEDSPDGSSGSSSEENEIERQEGCVGSRPRNWGFCEDSQGKGVKPQPRELVLQDPGCWSGRVKSESESQSEELKAGRLPARPRAPGFSQVLDSTGDPLGSVDENWVTEKRRQEIVNGAGELEVSPGPVKRVISSRPSDTKPVTLSWLAEPRELAGSEKFTDALSSVQLSRADPLEVDSAEERGLGVPLALTDKSRGLSAPDLRSAGLMMGPEPSARELVRPPGEGGATEMPLSESLQARAARILGIEVAMESLLPGTRTAGPSQPPEPDASACSLEPPREESLPSSATSLGPTVTTDAFYGRRKCGWTQSPLFVGDRAPQASEHSAVDGVLASQDTSPEPQLGPLESKSLEQKLMGPKPPFRSTLLHVMERTPSVSGLEKRLRSPSKVIESLQEKLASPPRRADPDRLIRMKEVSSVSRMRSLSFRSAEGTEEDEEPKAERGQAWQPRGPVSPSGGDRAWKGGHPPSISKGIVTWEENGHMAAQREKSEGQDFWCPGHPQLFRRRASHLGSPLRQPHVPGEQGTHRGSCACLLLLRWPPWAFPVVVTRPQHSTVVLLRGIQVLCGPAHFCTHSCCGLCDSPWILFSFDAFCHFKCRISSPSDSLLLLLPQCGRTASSSSELVPDSQSLSMQILF</sequence>
<dbReference type="GO" id="GO:1900748">
    <property type="term" value="P:positive regulation of vascular endothelial growth factor signaling pathway"/>
    <property type="evidence" value="ECO:0007669"/>
    <property type="project" value="Ensembl"/>
</dbReference>
<evidence type="ECO:0000313" key="3">
    <source>
        <dbReference type="Proteomes" id="UP000694398"/>
    </source>
</evidence>
<organism evidence="2 3">
    <name type="scientific">Chinchilla lanigera</name>
    <name type="common">Long-tailed chinchilla</name>
    <name type="synonym">Chinchilla villidera</name>
    <dbReference type="NCBI Taxonomy" id="34839"/>
    <lineage>
        <taxon>Eukaryota</taxon>
        <taxon>Metazoa</taxon>
        <taxon>Chordata</taxon>
        <taxon>Craniata</taxon>
        <taxon>Vertebrata</taxon>
        <taxon>Euteleostomi</taxon>
        <taxon>Mammalia</taxon>
        <taxon>Eutheria</taxon>
        <taxon>Euarchontoglires</taxon>
        <taxon>Glires</taxon>
        <taxon>Rodentia</taxon>
        <taxon>Hystricomorpha</taxon>
        <taxon>Chinchillidae</taxon>
        <taxon>Chinchilla</taxon>
    </lineage>
</organism>
<feature type="region of interest" description="Disordered" evidence="1">
    <location>
        <begin position="840"/>
        <end position="987"/>
    </location>
</feature>
<dbReference type="InterPro" id="IPR028221">
    <property type="entry name" value="JCAD"/>
</dbReference>
<feature type="compositionally biased region" description="Basic and acidic residues" evidence="1">
    <location>
        <begin position="908"/>
        <end position="921"/>
    </location>
</feature>
<feature type="region of interest" description="Disordered" evidence="1">
    <location>
        <begin position="601"/>
        <end position="793"/>
    </location>
</feature>
<feature type="region of interest" description="Disordered" evidence="1">
    <location>
        <begin position="464"/>
        <end position="483"/>
    </location>
</feature>
<dbReference type="Proteomes" id="UP000694398">
    <property type="component" value="Unassembled WGS sequence"/>
</dbReference>
<feature type="compositionally biased region" description="Pro residues" evidence="1">
    <location>
        <begin position="296"/>
        <end position="305"/>
    </location>
</feature>
<feature type="compositionally biased region" description="Low complexity" evidence="1">
    <location>
        <begin position="21"/>
        <end position="32"/>
    </location>
</feature>